<sequence>MCNEFSPETNHIIRKISATLPKTSDFIKIPKNLNDDHQKFGKIIFLDFKSQARQSSKPLSERKKYQAEIIHPQEIETSFR</sequence>
<name>A0A1J1HEK5_9DIPT</name>
<dbReference type="Proteomes" id="UP000183832">
    <property type="component" value="Unassembled WGS sequence"/>
</dbReference>
<proteinExistence type="predicted"/>
<gene>
    <name evidence="1" type="ORF">CLUMA_CG000433</name>
</gene>
<evidence type="ECO:0000313" key="2">
    <source>
        <dbReference type="Proteomes" id="UP000183832"/>
    </source>
</evidence>
<accession>A0A1J1HEK5</accession>
<evidence type="ECO:0000313" key="1">
    <source>
        <dbReference type="EMBL" id="CRK86267.1"/>
    </source>
</evidence>
<reference evidence="1 2" key="1">
    <citation type="submission" date="2015-04" db="EMBL/GenBank/DDBJ databases">
        <authorList>
            <person name="Syromyatnikov M.Y."/>
            <person name="Popov V.N."/>
        </authorList>
    </citation>
    <scope>NUCLEOTIDE SEQUENCE [LARGE SCALE GENOMIC DNA]</scope>
</reference>
<dbReference type="AlphaFoldDB" id="A0A1J1HEK5"/>
<organism evidence="1 2">
    <name type="scientific">Clunio marinus</name>
    <dbReference type="NCBI Taxonomy" id="568069"/>
    <lineage>
        <taxon>Eukaryota</taxon>
        <taxon>Metazoa</taxon>
        <taxon>Ecdysozoa</taxon>
        <taxon>Arthropoda</taxon>
        <taxon>Hexapoda</taxon>
        <taxon>Insecta</taxon>
        <taxon>Pterygota</taxon>
        <taxon>Neoptera</taxon>
        <taxon>Endopterygota</taxon>
        <taxon>Diptera</taxon>
        <taxon>Nematocera</taxon>
        <taxon>Chironomoidea</taxon>
        <taxon>Chironomidae</taxon>
        <taxon>Clunio</taxon>
    </lineage>
</organism>
<protein>
    <submittedName>
        <fullName evidence="1">CLUMA_CG000433, isoform A</fullName>
    </submittedName>
</protein>
<keyword evidence="2" id="KW-1185">Reference proteome</keyword>
<dbReference type="EMBL" id="CVRI01000001">
    <property type="protein sequence ID" value="CRK86267.1"/>
    <property type="molecule type" value="Genomic_DNA"/>
</dbReference>